<dbReference type="EMBL" id="JACEIK010000183">
    <property type="protein sequence ID" value="MCD7451877.1"/>
    <property type="molecule type" value="Genomic_DNA"/>
</dbReference>
<gene>
    <name evidence="1" type="ORF">HAX54_013703</name>
</gene>
<organism evidence="1 2">
    <name type="scientific">Datura stramonium</name>
    <name type="common">Jimsonweed</name>
    <name type="synonym">Common thornapple</name>
    <dbReference type="NCBI Taxonomy" id="4076"/>
    <lineage>
        <taxon>Eukaryota</taxon>
        <taxon>Viridiplantae</taxon>
        <taxon>Streptophyta</taxon>
        <taxon>Embryophyta</taxon>
        <taxon>Tracheophyta</taxon>
        <taxon>Spermatophyta</taxon>
        <taxon>Magnoliopsida</taxon>
        <taxon>eudicotyledons</taxon>
        <taxon>Gunneridae</taxon>
        <taxon>Pentapetalae</taxon>
        <taxon>asterids</taxon>
        <taxon>lamiids</taxon>
        <taxon>Solanales</taxon>
        <taxon>Solanaceae</taxon>
        <taxon>Solanoideae</taxon>
        <taxon>Datureae</taxon>
        <taxon>Datura</taxon>
    </lineage>
</organism>
<comment type="caution">
    <text evidence="1">The sequence shown here is derived from an EMBL/GenBank/DDBJ whole genome shotgun (WGS) entry which is preliminary data.</text>
</comment>
<protein>
    <submittedName>
        <fullName evidence="1">Uncharacterized protein</fullName>
    </submittedName>
</protein>
<evidence type="ECO:0000313" key="2">
    <source>
        <dbReference type="Proteomes" id="UP000823775"/>
    </source>
</evidence>
<evidence type="ECO:0000313" key="1">
    <source>
        <dbReference type="EMBL" id="MCD7451877.1"/>
    </source>
</evidence>
<name>A0ABS8RYM7_DATST</name>
<dbReference type="Proteomes" id="UP000823775">
    <property type="component" value="Unassembled WGS sequence"/>
</dbReference>
<keyword evidence="2" id="KW-1185">Reference proteome</keyword>
<proteinExistence type="predicted"/>
<accession>A0ABS8RYM7</accession>
<sequence length="143" mass="16175">MKVGSKPKTPKKIKTGGCFLVNNGRKEWWTSRNWLFRAVRGDDGGERLGAGVGLLFADHRWCDEKRSGEEGRGVRRSFPAGGFWFGGDDCGWWSEDEGEKRGKRLQQLVVCFRWIVVASAFARKGRRGVDGCYRGRMGNEKTD</sequence>
<reference evidence="1 2" key="1">
    <citation type="journal article" date="2021" name="BMC Genomics">
        <title>Datura genome reveals duplications of psychoactive alkaloid biosynthetic genes and high mutation rate following tissue culture.</title>
        <authorList>
            <person name="Rajewski A."/>
            <person name="Carter-House D."/>
            <person name="Stajich J."/>
            <person name="Litt A."/>
        </authorList>
    </citation>
    <scope>NUCLEOTIDE SEQUENCE [LARGE SCALE GENOMIC DNA]</scope>
    <source>
        <strain evidence="1">AR-01</strain>
    </source>
</reference>